<reference evidence="1 2" key="1">
    <citation type="submission" date="2021-06" db="EMBL/GenBank/DDBJ databases">
        <title>Caerostris extrusa draft genome.</title>
        <authorList>
            <person name="Kono N."/>
            <person name="Arakawa K."/>
        </authorList>
    </citation>
    <scope>NUCLEOTIDE SEQUENCE [LARGE SCALE GENOMIC DNA]</scope>
</reference>
<gene>
    <name evidence="1" type="ORF">CEXT_254241</name>
</gene>
<sequence>PSLYFSGYAEDKVPYVSSVGEK</sequence>
<organism evidence="1 2">
    <name type="scientific">Caerostris extrusa</name>
    <name type="common">Bark spider</name>
    <name type="synonym">Caerostris bankana</name>
    <dbReference type="NCBI Taxonomy" id="172846"/>
    <lineage>
        <taxon>Eukaryota</taxon>
        <taxon>Metazoa</taxon>
        <taxon>Ecdysozoa</taxon>
        <taxon>Arthropoda</taxon>
        <taxon>Chelicerata</taxon>
        <taxon>Arachnida</taxon>
        <taxon>Araneae</taxon>
        <taxon>Araneomorphae</taxon>
        <taxon>Entelegynae</taxon>
        <taxon>Araneoidea</taxon>
        <taxon>Araneidae</taxon>
        <taxon>Caerostris</taxon>
    </lineage>
</organism>
<dbReference type="EMBL" id="BPLR01012379">
    <property type="protein sequence ID" value="GIY53612.1"/>
    <property type="molecule type" value="Genomic_DNA"/>
</dbReference>
<name>A0AAV4U796_CAEEX</name>
<comment type="caution">
    <text evidence="1">The sequence shown here is derived from an EMBL/GenBank/DDBJ whole genome shotgun (WGS) entry which is preliminary data.</text>
</comment>
<dbReference type="Proteomes" id="UP001054945">
    <property type="component" value="Unassembled WGS sequence"/>
</dbReference>
<keyword evidence="2" id="KW-1185">Reference proteome</keyword>
<accession>A0AAV4U796</accession>
<feature type="non-terminal residue" evidence="1">
    <location>
        <position position="1"/>
    </location>
</feature>
<evidence type="ECO:0000313" key="2">
    <source>
        <dbReference type="Proteomes" id="UP001054945"/>
    </source>
</evidence>
<protein>
    <submittedName>
        <fullName evidence="1">Uncharacterized protein</fullName>
    </submittedName>
</protein>
<dbReference type="AlphaFoldDB" id="A0AAV4U796"/>
<proteinExistence type="predicted"/>
<evidence type="ECO:0000313" key="1">
    <source>
        <dbReference type="EMBL" id="GIY53612.1"/>
    </source>
</evidence>